<dbReference type="SMART" id="SM00248">
    <property type="entry name" value="ANK"/>
    <property type="match status" value="6"/>
</dbReference>
<dbReference type="SUPFAM" id="SSF48403">
    <property type="entry name" value="Ankyrin repeat"/>
    <property type="match status" value="1"/>
</dbReference>
<dbReference type="InterPro" id="IPR036770">
    <property type="entry name" value="Ankyrin_rpt-contain_sf"/>
</dbReference>
<dbReference type="PANTHER" id="PTHR24173">
    <property type="entry name" value="ANKYRIN REPEAT CONTAINING"/>
    <property type="match status" value="1"/>
</dbReference>
<dbReference type="EMBL" id="QJNS01000240">
    <property type="protein sequence ID" value="RYO81804.1"/>
    <property type="molecule type" value="Genomic_DNA"/>
</dbReference>
<evidence type="ECO:0000256" key="2">
    <source>
        <dbReference type="ARBA" id="ARBA00023043"/>
    </source>
</evidence>
<accession>A0ABY0H0K9</accession>
<feature type="repeat" description="ANK" evidence="3">
    <location>
        <begin position="651"/>
        <end position="683"/>
    </location>
</feature>
<evidence type="ECO:0000313" key="4">
    <source>
        <dbReference type="EMBL" id="RYO81804.1"/>
    </source>
</evidence>
<dbReference type="Pfam" id="PF12796">
    <property type="entry name" value="Ank_2"/>
    <property type="match status" value="2"/>
</dbReference>
<evidence type="ECO:0000256" key="1">
    <source>
        <dbReference type="ARBA" id="ARBA00022737"/>
    </source>
</evidence>
<dbReference type="PANTHER" id="PTHR24173:SF74">
    <property type="entry name" value="ANKYRIN REPEAT DOMAIN-CONTAINING PROTEIN 16"/>
    <property type="match status" value="1"/>
</dbReference>
<proteinExistence type="predicted"/>
<protein>
    <recommendedName>
        <fullName evidence="6">Fungal N-terminal domain-containing protein</fullName>
    </recommendedName>
</protein>
<sequence>MEPLEFAASVAGIVVFGTQVSLLVGQCVEEIHGVPQSLNLLNETVQTLCDTLKRIDELVKDGIVDSEEQHFTIIERISGDCYKLLLSLEKGLPGLRQEPGLLSRLVAAFEFKLKEKETREKLDAIQRYTTSLHLSLGALSFLLDNSSQTLAASQDTPARPELPRMSSYVTEKYHQNILEWRETIINVTRESSVRHSAATSVVATEPPSVGRTRSVTVEWDKEALSISEQKVKEWTRKGVFFKAALQQKESIHYRKRLSHSQPFPYEEEAVMEEARADLLLKCITVARWQEAMTILEGLLRREEALPGEYMCPERQGRLYLKLGCLLANPKRIGRKSDMASAKEYLKKAMVILGDLEAPPGEDLMKAHNLLVPILISEGNITEAEAHEIWMIKRRESVVSSEVSNSSPTFSIEEKSLAPTISTHSSDEYNIGETDGPSKALEWCVRLHFESCPQGCKGGHCDPYSPDFRFDQQLKDGLSPFHLAIKDGGLDVIQEMAAEIHMTDTNTSAPLLFLAAQTRRAKVAEILLSCGASVDVRDSSGRTVLHRCQIGDMHSGITTAKLFLDADPSLLDIRDYDGRTALLMAVENNHRRMTEMLLTRGADPNMPDRYGKTCLHLAVEACGSDSSRGVRSLSIVKTLLKYRANPNARDNTDKRPLYLACRLGNGKLVDELLRAGADANGRGVLDETPLIVAVRHLHIPVVKKLVASGANSTLRDKYNRDAFSYATGPRRLELLRALPGSRMY</sequence>
<feature type="repeat" description="ANK" evidence="3">
    <location>
        <begin position="506"/>
        <end position="538"/>
    </location>
</feature>
<keyword evidence="2 3" id="KW-0040">ANK repeat</keyword>
<dbReference type="InterPro" id="IPR002110">
    <property type="entry name" value="Ankyrin_rpt"/>
</dbReference>
<organism evidence="4 5">
    <name type="scientific">Monosporascus cannonballus</name>
    <dbReference type="NCBI Taxonomy" id="155416"/>
    <lineage>
        <taxon>Eukaryota</taxon>
        <taxon>Fungi</taxon>
        <taxon>Dikarya</taxon>
        <taxon>Ascomycota</taxon>
        <taxon>Pezizomycotina</taxon>
        <taxon>Sordariomycetes</taxon>
        <taxon>Xylariomycetidae</taxon>
        <taxon>Xylariales</taxon>
        <taxon>Xylariales incertae sedis</taxon>
        <taxon>Monosporascus</taxon>
    </lineage>
</organism>
<keyword evidence="5" id="KW-1185">Reference proteome</keyword>
<gene>
    <name evidence="4" type="ORF">DL762_006929</name>
</gene>
<keyword evidence="1" id="KW-0677">Repeat</keyword>
<dbReference type="Proteomes" id="UP000294003">
    <property type="component" value="Unassembled WGS sequence"/>
</dbReference>
<dbReference type="PROSITE" id="PS50297">
    <property type="entry name" value="ANK_REP_REGION"/>
    <property type="match status" value="2"/>
</dbReference>
<comment type="caution">
    <text evidence="4">The sequence shown here is derived from an EMBL/GenBank/DDBJ whole genome shotgun (WGS) entry which is preliminary data.</text>
</comment>
<evidence type="ECO:0008006" key="6">
    <source>
        <dbReference type="Google" id="ProtNLM"/>
    </source>
</evidence>
<feature type="repeat" description="ANK" evidence="3">
    <location>
        <begin position="576"/>
        <end position="608"/>
    </location>
</feature>
<evidence type="ECO:0000313" key="5">
    <source>
        <dbReference type="Proteomes" id="UP000294003"/>
    </source>
</evidence>
<name>A0ABY0H0K9_9PEZI</name>
<evidence type="ECO:0000256" key="3">
    <source>
        <dbReference type="PROSITE-ProRule" id="PRU00023"/>
    </source>
</evidence>
<reference evidence="4 5" key="1">
    <citation type="submission" date="2018-06" db="EMBL/GenBank/DDBJ databases">
        <title>Complete Genomes of Monosporascus.</title>
        <authorList>
            <person name="Robinson A.J."/>
            <person name="Natvig D.O."/>
        </authorList>
    </citation>
    <scope>NUCLEOTIDE SEQUENCE [LARGE SCALE GENOMIC DNA]</scope>
    <source>
        <strain evidence="4 5">CBS 609.92</strain>
    </source>
</reference>
<dbReference type="PROSITE" id="PS50088">
    <property type="entry name" value="ANK_REPEAT"/>
    <property type="match status" value="5"/>
</dbReference>
<feature type="repeat" description="ANK" evidence="3">
    <location>
        <begin position="684"/>
        <end position="716"/>
    </location>
</feature>
<feature type="repeat" description="ANK" evidence="3">
    <location>
        <begin position="609"/>
        <end position="650"/>
    </location>
</feature>
<dbReference type="Gene3D" id="1.25.40.20">
    <property type="entry name" value="Ankyrin repeat-containing domain"/>
    <property type="match status" value="1"/>
</dbReference>